<feature type="region of interest" description="Disordered" evidence="11">
    <location>
        <begin position="415"/>
        <end position="525"/>
    </location>
</feature>
<evidence type="ECO:0000256" key="6">
    <source>
        <dbReference type="ARBA" id="ARBA00023136"/>
    </source>
</evidence>
<evidence type="ECO:0000256" key="8">
    <source>
        <dbReference type="ARBA" id="ARBA00023180"/>
    </source>
</evidence>
<keyword evidence="8" id="KW-0325">Glycoprotein</keyword>
<dbReference type="OrthoDB" id="5984008at2759"/>
<dbReference type="Pfam" id="PF00060">
    <property type="entry name" value="Lig_chan"/>
    <property type="match status" value="1"/>
</dbReference>
<keyword evidence="2" id="KW-0813">Transport</keyword>
<comment type="caution">
    <text evidence="14">The sequence shown here is derived from an EMBL/GenBank/DDBJ whole genome shotgun (WGS) entry which is preliminary data.</text>
</comment>
<feature type="compositionally biased region" description="Gly residues" evidence="11">
    <location>
        <begin position="438"/>
        <end position="447"/>
    </location>
</feature>
<dbReference type="Gene3D" id="1.10.287.70">
    <property type="match status" value="1"/>
</dbReference>
<dbReference type="GO" id="GO:0016020">
    <property type="term" value="C:membrane"/>
    <property type="evidence" value="ECO:0007669"/>
    <property type="project" value="UniProtKB-SubCell"/>
</dbReference>
<keyword evidence="10" id="KW-0407">Ion channel</keyword>
<evidence type="ECO:0000259" key="13">
    <source>
        <dbReference type="SMART" id="SM00079"/>
    </source>
</evidence>
<reference evidence="14 15" key="1">
    <citation type="journal article" date="2018" name="Plant J.">
        <title>Genome sequences of Chlorella sorokiniana UTEX 1602 and Micractinium conductrix SAG 241.80: implications to maltose excretion by a green alga.</title>
        <authorList>
            <person name="Arriola M.B."/>
            <person name="Velmurugan N."/>
            <person name="Zhang Y."/>
            <person name="Plunkett M.H."/>
            <person name="Hondzo H."/>
            <person name="Barney B.M."/>
        </authorList>
    </citation>
    <scope>NUCLEOTIDE SEQUENCE [LARGE SCALE GENOMIC DNA]</scope>
    <source>
        <strain evidence="14 15">SAG 241.80</strain>
    </source>
</reference>
<evidence type="ECO:0000256" key="10">
    <source>
        <dbReference type="ARBA" id="ARBA00023303"/>
    </source>
</evidence>
<evidence type="ECO:0000256" key="1">
    <source>
        <dbReference type="ARBA" id="ARBA00004141"/>
    </source>
</evidence>
<sequence length="548" mass="58747">MCKNEETYDPADFSGHDVAVVRQAAAVLGLVEEVDWEFRCDSFSTMVKSLTNGSGPCSAVAAGVTITTERESQGIKFSYPYYSSSLSTLVQATTSSGTGWGFIRPFSWTLWLALLITLLVFPLLIFLIEFLSLRKRIHRGDVVPGVVESTWRSTLTVMLMDNFAVTSQGARIAVLTFCFLALLVTSTYTANLAAFVTVNTIRSNIASVTDLRGRAVGTSPIYIERLQKYGIQGIPYPFNQGSDYLVWRDLVSSGQLAAIVRDTPALQWLANTDPVCSTVVLPQSIEPFQYGIAFHTNTSEAVVDAWSSAILRLQEGGSLEELKDSWITPQSGCQMVASVNRGAEPVEFADLYGLWIILAAGLGTGALVMFAQRFMRRHRKHRAMALGTALSLPASLPDYDRPPPNLMTGVMAMEHRKQARRKAYGRSISGRSARGKGGRSSDGGAGKNGAATPLAGTWDLESGNGSGSPKHCGATEDAAPQVAGTPGSETSAGAASAGGPQSQSQQSPPPTARSDYEMRPTALQAADSVFASGTWLSEMKSGSRWHTG</sequence>
<dbReference type="STRING" id="554055.A0A2P6VRD9"/>
<proteinExistence type="predicted"/>
<gene>
    <name evidence="14" type="primary">g128</name>
    <name evidence="14" type="ORF">C2E20_0128</name>
</gene>
<dbReference type="GO" id="GO:0015276">
    <property type="term" value="F:ligand-gated monoatomic ion channel activity"/>
    <property type="evidence" value="ECO:0007669"/>
    <property type="project" value="InterPro"/>
</dbReference>
<evidence type="ECO:0000313" key="14">
    <source>
        <dbReference type="EMBL" id="PSC76640.1"/>
    </source>
</evidence>
<keyword evidence="7 14" id="KW-0675">Receptor</keyword>
<evidence type="ECO:0000256" key="4">
    <source>
        <dbReference type="ARBA" id="ARBA00022989"/>
    </source>
</evidence>
<organism evidence="14 15">
    <name type="scientific">Micractinium conductrix</name>
    <dbReference type="NCBI Taxonomy" id="554055"/>
    <lineage>
        <taxon>Eukaryota</taxon>
        <taxon>Viridiplantae</taxon>
        <taxon>Chlorophyta</taxon>
        <taxon>core chlorophytes</taxon>
        <taxon>Trebouxiophyceae</taxon>
        <taxon>Chlorellales</taxon>
        <taxon>Chlorellaceae</taxon>
        <taxon>Chlorella clade</taxon>
        <taxon>Micractinium</taxon>
    </lineage>
</organism>
<evidence type="ECO:0000313" key="15">
    <source>
        <dbReference type="Proteomes" id="UP000239649"/>
    </source>
</evidence>
<keyword evidence="6 12" id="KW-0472">Membrane</keyword>
<keyword evidence="15" id="KW-1185">Reference proteome</keyword>
<feature type="transmembrane region" description="Helical" evidence="12">
    <location>
        <begin position="108"/>
        <end position="131"/>
    </location>
</feature>
<feature type="compositionally biased region" description="Low complexity" evidence="11">
    <location>
        <begin position="483"/>
        <end position="506"/>
    </location>
</feature>
<feature type="transmembrane region" description="Helical" evidence="12">
    <location>
        <begin position="351"/>
        <end position="371"/>
    </location>
</feature>
<keyword evidence="9" id="KW-1071">Ligand-gated ion channel</keyword>
<protein>
    <submittedName>
        <fullName evidence="14">Glutamate receptor</fullName>
    </submittedName>
</protein>
<evidence type="ECO:0000256" key="3">
    <source>
        <dbReference type="ARBA" id="ARBA00022692"/>
    </source>
</evidence>
<feature type="transmembrane region" description="Helical" evidence="12">
    <location>
        <begin position="172"/>
        <end position="196"/>
    </location>
</feature>
<dbReference type="EMBL" id="LHPF02000001">
    <property type="protein sequence ID" value="PSC76640.1"/>
    <property type="molecule type" value="Genomic_DNA"/>
</dbReference>
<dbReference type="Gene3D" id="3.40.190.10">
    <property type="entry name" value="Periplasmic binding protein-like II"/>
    <property type="match status" value="3"/>
</dbReference>
<evidence type="ECO:0000256" key="5">
    <source>
        <dbReference type="ARBA" id="ARBA00023065"/>
    </source>
</evidence>
<comment type="subcellular location">
    <subcellularLocation>
        <location evidence="1">Membrane</location>
        <topology evidence="1">Multi-pass membrane protein</topology>
    </subcellularLocation>
</comment>
<evidence type="ECO:0000256" key="2">
    <source>
        <dbReference type="ARBA" id="ARBA00022448"/>
    </source>
</evidence>
<dbReference type="AlphaFoldDB" id="A0A2P6VRD9"/>
<evidence type="ECO:0000256" key="7">
    <source>
        <dbReference type="ARBA" id="ARBA00023170"/>
    </source>
</evidence>
<name>A0A2P6VRD9_9CHLO</name>
<dbReference type="SMART" id="SM00079">
    <property type="entry name" value="PBPe"/>
    <property type="match status" value="1"/>
</dbReference>
<keyword evidence="5" id="KW-0406">Ion transport</keyword>
<evidence type="ECO:0000256" key="12">
    <source>
        <dbReference type="SAM" id="Phobius"/>
    </source>
</evidence>
<dbReference type="SUPFAM" id="SSF53850">
    <property type="entry name" value="Periplasmic binding protein-like II"/>
    <property type="match status" value="1"/>
</dbReference>
<dbReference type="PANTHER" id="PTHR18966">
    <property type="entry name" value="IONOTROPIC GLUTAMATE RECEPTOR"/>
    <property type="match status" value="1"/>
</dbReference>
<keyword evidence="3 12" id="KW-0812">Transmembrane</keyword>
<dbReference type="Proteomes" id="UP000239649">
    <property type="component" value="Unassembled WGS sequence"/>
</dbReference>
<evidence type="ECO:0000256" key="11">
    <source>
        <dbReference type="SAM" id="MobiDB-lite"/>
    </source>
</evidence>
<feature type="domain" description="Ionotropic glutamate receptor C-terminal" evidence="13">
    <location>
        <begin position="18"/>
        <end position="329"/>
    </location>
</feature>
<evidence type="ECO:0000256" key="9">
    <source>
        <dbReference type="ARBA" id="ARBA00023286"/>
    </source>
</evidence>
<dbReference type="InterPro" id="IPR001320">
    <property type="entry name" value="Iontro_rcpt_C"/>
</dbReference>
<dbReference type="InterPro" id="IPR015683">
    <property type="entry name" value="Ionotropic_Glu_rcpt"/>
</dbReference>
<keyword evidence="4 12" id="KW-1133">Transmembrane helix</keyword>
<accession>A0A2P6VRD9</accession>